<evidence type="ECO:0000313" key="2">
    <source>
        <dbReference type="Proteomes" id="UP000177053"/>
    </source>
</evidence>
<dbReference type="Proteomes" id="UP000177053">
    <property type="component" value="Unassembled WGS sequence"/>
</dbReference>
<dbReference type="AlphaFoldDB" id="A0A1F7X7Z2"/>
<reference evidence="1 2" key="1">
    <citation type="journal article" date="2016" name="Nat. Commun.">
        <title>Thousands of microbial genomes shed light on interconnected biogeochemical processes in an aquifer system.</title>
        <authorList>
            <person name="Anantharaman K."/>
            <person name="Brown C.T."/>
            <person name="Hug L.A."/>
            <person name="Sharon I."/>
            <person name="Castelle C.J."/>
            <person name="Probst A.J."/>
            <person name="Thomas B.C."/>
            <person name="Singh A."/>
            <person name="Wilkins M.J."/>
            <person name="Karaoz U."/>
            <person name="Brodie E.L."/>
            <person name="Williams K.H."/>
            <person name="Hubbard S.S."/>
            <person name="Banfield J.F."/>
        </authorList>
    </citation>
    <scope>NUCLEOTIDE SEQUENCE [LARGE SCALE GENOMIC DNA]</scope>
</reference>
<sequence length="77" mass="9511">MVITITIKDQNNNRGPPFRSKTKKILKKGHTMREILKEYKEKIIENFILYKEFFIYGEIRSLQYDYRKNRYYIIDKS</sequence>
<dbReference type="EMBL" id="MGFS01000025">
    <property type="protein sequence ID" value="OGM11156.1"/>
    <property type="molecule type" value="Genomic_DNA"/>
</dbReference>
<protein>
    <submittedName>
        <fullName evidence="1">Uncharacterized protein</fullName>
    </submittedName>
</protein>
<organism evidence="1 2">
    <name type="scientific">Candidatus Woesebacteria bacterium RBG_16_34_12</name>
    <dbReference type="NCBI Taxonomy" id="1802480"/>
    <lineage>
        <taxon>Bacteria</taxon>
        <taxon>Candidatus Woeseibacteriota</taxon>
    </lineage>
</organism>
<gene>
    <name evidence="1" type="ORF">A2Z22_01070</name>
</gene>
<accession>A0A1F7X7Z2</accession>
<proteinExistence type="predicted"/>
<name>A0A1F7X7Z2_9BACT</name>
<evidence type="ECO:0000313" key="1">
    <source>
        <dbReference type="EMBL" id="OGM11156.1"/>
    </source>
</evidence>
<comment type="caution">
    <text evidence="1">The sequence shown here is derived from an EMBL/GenBank/DDBJ whole genome shotgun (WGS) entry which is preliminary data.</text>
</comment>